<dbReference type="SUPFAM" id="SSF55781">
    <property type="entry name" value="GAF domain-like"/>
    <property type="match status" value="1"/>
</dbReference>
<evidence type="ECO:0000256" key="4">
    <source>
        <dbReference type="ARBA" id="ARBA00023125"/>
    </source>
</evidence>
<dbReference type="GO" id="GO:0006355">
    <property type="term" value="P:regulation of DNA-templated transcription"/>
    <property type="evidence" value="ECO:0007669"/>
    <property type="project" value="InterPro"/>
</dbReference>
<evidence type="ECO:0000313" key="8">
    <source>
        <dbReference type="Proteomes" id="UP000389128"/>
    </source>
</evidence>
<dbReference type="PRINTS" id="PR01590">
    <property type="entry name" value="HTHFIS"/>
</dbReference>
<sequence>MQGRPGDSLAGGHFAGGVLSLLSNEERLQASWRRSEERYRIDPDTRAKARVLSAAECRDVREHMSSFLRIAQLGVTRLHEQVRDSGYCVLLTNGQGATVEFRGNPSLDGEFRRRGFILGACWSEGEEGTCGVGTAIVDRAPILVHREEHFRNHNNGITCSAAPVFGPEDELVGVLNASAFAAPENRNSQAVVYRLVQQNALAIENALFVEACKSAWILSISAPGDCWSLGEVHFLAFDDGGQILAVSRRLRAGLFAGAALPSRRLEDIFDQSAVALVKRAHERPGAPIPLRCLANGLLFEAQLRAPVREAPPRPATSARRGFDALAAEDPRVLESIERVKRVVDRKLTILLLGETGSGKEAFAKAIHGHSQRCDKPFVALNCAAIPESLIESELFGYKEGAFTGAKVKGAKGKVQQASGGTLFLDEIGDMPLALQTRLLRVLAEGEVVALGASEPEKVDLNVVCATHRDLAAMVRAGLFREDLFYRLNAAVFRLPALRERSDRREVIRQVLDEELATAGRALALPEGVLEQLAAYAWPGNIRELRNALRFAVAVCDDNALALAHFPESLMVAAPAPVPQSLTGEAPPAARSIAADGREQILAELRRCHWNISAAAEAVGVSRSTLYRRMQRFGIVAPNAADAMEAHARLDH</sequence>
<keyword evidence="1" id="KW-0547">Nucleotide-binding</keyword>
<dbReference type="RefSeq" id="WP_148578044.1">
    <property type="nucleotide sequence ID" value="NZ_JAVEUW010000006.1"/>
</dbReference>
<keyword evidence="5" id="KW-0804">Transcription</keyword>
<dbReference type="FunFam" id="3.40.50.300:FF:000006">
    <property type="entry name" value="DNA-binding transcriptional regulator NtrC"/>
    <property type="match status" value="1"/>
</dbReference>
<dbReference type="PANTHER" id="PTHR32071:SF77">
    <property type="entry name" value="TRANSCRIPTIONAL REGULATORY PROTEIN"/>
    <property type="match status" value="1"/>
</dbReference>
<feature type="domain" description="Sigma-54 factor interaction" evidence="6">
    <location>
        <begin position="325"/>
        <end position="553"/>
    </location>
</feature>
<protein>
    <submittedName>
        <fullName evidence="7">Sigma-54-dependent Fis family transcriptional regulator</fullName>
    </submittedName>
</protein>
<name>A0A6C2D5F3_9RHOO</name>
<dbReference type="Proteomes" id="UP000389128">
    <property type="component" value="Unassembled WGS sequence"/>
</dbReference>
<comment type="caution">
    <text evidence="7">The sequence shown here is derived from an EMBL/GenBank/DDBJ whole genome shotgun (WGS) entry which is preliminary data.</text>
</comment>
<dbReference type="Gene3D" id="3.30.450.40">
    <property type="match status" value="1"/>
</dbReference>
<dbReference type="InterPro" id="IPR025662">
    <property type="entry name" value="Sigma_54_int_dom_ATP-bd_1"/>
</dbReference>
<dbReference type="InterPro" id="IPR029016">
    <property type="entry name" value="GAF-like_dom_sf"/>
</dbReference>
<gene>
    <name evidence="7" type="ORF">ETQ85_05430</name>
</gene>
<evidence type="ECO:0000313" key="7">
    <source>
        <dbReference type="EMBL" id="TYC60842.1"/>
    </source>
</evidence>
<dbReference type="InterPro" id="IPR002078">
    <property type="entry name" value="Sigma_54_int"/>
</dbReference>
<evidence type="ECO:0000259" key="6">
    <source>
        <dbReference type="PROSITE" id="PS50045"/>
    </source>
</evidence>
<evidence type="ECO:0000256" key="1">
    <source>
        <dbReference type="ARBA" id="ARBA00022741"/>
    </source>
</evidence>
<proteinExistence type="predicted"/>
<dbReference type="OrthoDB" id="9761705at2"/>
<keyword evidence="8" id="KW-1185">Reference proteome</keyword>
<dbReference type="CDD" id="cd00009">
    <property type="entry name" value="AAA"/>
    <property type="match status" value="1"/>
</dbReference>
<accession>A0A6C2D5F3</accession>
<dbReference type="Gene3D" id="1.10.10.60">
    <property type="entry name" value="Homeodomain-like"/>
    <property type="match status" value="1"/>
</dbReference>
<dbReference type="Gene3D" id="1.10.8.60">
    <property type="match status" value="1"/>
</dbReference>
<dbReference type="Pfam" id="PF25601">
    <property type="entry name" value="AAA_lid_14"/>
    <property type="match status" value="1"/>
</dbReference>
<dbReference type="PROSITE" id="PS00675">
    <property type="entry name" value="SIGMA54_INTERACT_1"/>
    <property type="match status" value="1"/>
</dbReference>
<dbReference type="SUPFAM" id="SSF52540">
    <property type="entry name" value="P-loop containing nucleoside triphosphate hydrolases"/>
    <property type="match status" value="1"/>
</dbReference>
<reference evidence="7 8" key="1">
    <citation type="submission" date="2019-01" db="EMBL/GenBank/DDBJ databases">
        <title>Zoogloea oleivorans genome sequencing and assembly.</title>
        <authorList>
            <person name="Tancsics A."/>
            <person name="Farkas M."/>
            <person name="Kriszt B."/>
            <person name="Maroti G."/>
            <person name="Horvath B."/>
        </authorList>
    </citation>
    <scope>NUCLEOTIDE SEQUENCE [LARGE SCALE GENOMIC DNA]</scope>
    <source>
        <strain evidence="7 8">Buc</strain>
    </source>
</reference>
<dbReference type="Pfam" id="PF00158">
    <property type="entry name" value="Sigma54_activat"/>
    <property type="match status" value="1"/>
</dbReference>
<dbReference type="EMBL" id="SDKK01000004">
    <property type="protein sequence ID" value="TYC60842.1"/>
    <property type="molecule type" value="Genomic_DNA"/>
</dbReference>
<dbReference type="InterPro" id="IPR003593">
    <property type="entry name" value="AAA+_ATPase"/>
</dbReference>
<dbReference type="AlphaFoldDB" id="A0A6C2D5F3"/>
<dbReference type="InterPro" id="IPR025944">
    <property type="entry name" value="Sigma_54_int_dom_CS"/>
</dbReference>
<dbReference type="Gene3D" id="3.40.50.300">
    <property type="entry name" value="P-loop containing nucleotide triphosphate hydrolases"/>
    <property type="match status" value="1"/>
</dbReference>
<dbReference type="PANTHER" id="PTHR32071">
    <property type="entry name" value="TRANSCRIPTIONAL REGULATORY PROTEIN"/>
    <property type="match status" value="1"/>
</dbReference>
<dbReference type="Pfam" id="PF02954">
    <property type="entry name" value="HTH_8"/>
    <property type="match status" value="1"/>
</dbReference>
<evidence type="ECO:0000256" key="5">
    <source>
        <dbReference type="ARBA" id="ARBA00023163"/>
    </source>
</evidence>
<dbReference type="InterPro" id="IPR027417">
    <property type="entry name" value="P-loop_NTPase"/>
</dbReference>
<evidence type="ECO:0000256" key="2">
    <source>
        <dbReference type="ARBA" id="ARBA00022840"/>
    </source>
</evidence>
<dbReference type="InterPro" id="IPR025943">
    <property type="entry name" value="Sigma_54_int_dom_ATP-bd_2"/>
</dbReference>
<keyword evidence="2" id="KW-0067">ATP-binding</keyword>
<dbReference type="InterPro" id="IPR009057">
    <property type="entry name" value="Homeodomain-like_sf"/>
</dbReference>
<dbReference type="PROSITE" id="PS00676">
    <property type="entry name" value="SIGMA54_INTERACT_2"/>
    <property type="match status" value="1"/>
</dbReference>
<dbReference type="PROSITE" id="PS50045">
    <property type="entry name" value="SIGMA54_INTERACT_4"/>
    <property type="match status" value="1"/>
</dbReference>
<keyword evidence="4" id="KW-0238">DNA-binding</keyword>
<dbReference type="InterPro" id="IPR003018">
    <property type="entry name" value="GAF"/>
</dbReference>
<keyword evidence="3" id="KW-0805">Transcription regulation</keyword>
<dbReference type="InterPro" id="IPR002197">
    <property type="entry name" value="HTH_Fis"/>
</dbReference>
<dbReference type="SMART" id="SM00382">
    <property type="entry name" value="AAA"/>
    <property type="match status" value="1"/>
</dbReference>
<dbReference type="PROSITE" id="PS00688">
    <property type="entry name" value="SIGMA54_INTERACT_3"/>
    <property type="match status" value="1"/>
</dbReference>
<dbReference type="Pfam" id="PF01590">
    <property type="entry name" value="GAF"/>
    <property type="match status" value="1"/>
</dbReference>
<dbReference type="GO" id="GO:0005524">
    <property type="term" value="F:ATP binding"/>
    <property type="evidence" value="ECO:0007669"/>
    <property type="project" value="UniProtKB-KW"/>
</dbReference>
<organism evidence="7 8">
    <name type="scientific">Zoogloea oleivorans</name>
    <dbReference type="NCBI Taxonomy" id="1552750"/>
    <lineage>
        <taxon>Bacteria</taxon>
        <taxon>Pseudomonadati</taxon>
        <taxon>Pseudomonadota</taxon>
        <taxon>Betaproteobacteria</taxon>
        <taxon>Rhodocyclales</taxon>
        <taxon>Zoogloeaceae</taxon>
        <taxon>Zoogloea</taxon>
    </lineage>
</organism>
<evidence type="ECO:0000256" key="3">
    <source>
        <dbReference type="ARBA" id="ARBA00023015"/>
    </source>
</evidence>
<dbReference type="GO" id="GO:0043565">
    <property type="term" value="F:sequence-specific DNA binding"/>
    <property type="evidence" value="ECO:0007669"/>
    <property type="project" value="InterPro"/>
</dbReference>
<dbReference type="InterPro" id="IPR058031">
    <property type="entry name" value="AAA_lid_NorR"/>
</dbReference>
<dbReference type="SUPFAM" id="SSF46689">
    <property type="entry name" value="Homeodomain-like"/>
    <property type="match status" value="1"/>
</dbReference>